<dbReference type="AlphaFoldDB" id="A0A558A9U1"/>
<sequence length="310" mass="31757">MPVLLLAVLLTTACGPDLSRQNFPRTTVTASAAPDSPITDDAVSFANLRTVDPCALLDTATLADLGTVKADSTDSSSLGQCSADLTDAGGKDLRLHLQLDDITINSGNTSGTVGGLPLIGDGPDGASCTATAVTSRSPGFGVSLYVTYDGGDPCGAGQNALQNVVRRLHDHPARLPQPPGSLIALDFCTLVDEATITDVLGRGSETSPYGMHGCSWSGGTATGYLDYGIRSTPGGSPAVDLGNGVTGYEQLETGAGRECTVSWLHRPTADGEGEVVSFQYDNYHDDAGEDDACGKAATVAKALVPKLPRA</sequence>
<gene>
    <name evidence="1" type="ORF">FNH06_18475</name>
</gene>
<organism evidence="1 2">
    <name type="scientific">Amycolatopsis acidiphila</name>
    <dbReference type="NCBI Taxonomy" id="715473"/>
    <lineage>
        <taxon>Bacteria</taxon>
        <taxon>Bacillati</taxon>
        <taxon>Actinomycetota</taxon>
        <taxon>Actinomycetes</taxon>
        <taxon>Pseudonocardiales</taxon>
        <taxon>Pseudonocardiaceae</taxon>
        <taxon>Amycolatopsis</taxon>
    </lineage>
</organism>
<dbReference type="Proteomes" id="UP000318578">
    <property type="component" value="Unassembled WGS sequence"/>
</dbReference>
<dbReference type="OrthoDB" id="3679798at2"/>
<keyword evidence="2" id="KW-1185">Reference proteome</keyword>
<name>A0A558A9U1_9PSEU</name>
<protein>
    <submittedName>
        <fullName evidence="1">DUF3558 domain-containing protein</fullName>
    </submittedName>
</protein>
<accession>A0A558A9U1</accession>
<proteinExistence type="predicted"/>
<dbReference type="EMBL" id="VJZA01000030">
    <property type="protein sequence ID" value="TVT21014.1"/>
    <property type="molecule type" value="Genomic_DNA"/>
</dbReference>
<dbReference type="RefSeq" id="WP_144640164.1">
    <property type="nucleotide sequence ID" value="NZ_BNAX01000010.1"/>
</dbReference>
<comment type="caution">
    <text evidence="1">The sequence shown here is derived from an EMBL/GenBank/DDBJ whole genome shotgun (WGS) entry which is preliminary data.</text>
</comment>
<evidence type="ECO:0000313" key="1">
    <source>
        <dbReference type="EMBL" id="TVT21014.1"/>
    </source>
</evidence>
<reference evidence="1 2" key="1">
    <citation type="submission" date="2019-07" db="EMBL/GenBank/DDBJ databases">
        <title>New species of Amycolatopsis and Streptomyces.</title>
        <authorList>
            <person name="Duangmal K."/>
            <person name="Teo W.F.A."/>
            <person name="Lipun K."/>
        </authorList>
    </citation>
    <scope>NUCLEOTIDE SEQUENCE [LARGE SCALE GENOMIC DNA]</scope>
    <source>
        <strain evidence="1 2">JCM 30562</strain>
    </source>
</reference>
<evidence type="ECO:0000313" key="2">
    <source>
        <dbReference type="Proteomes" id="UP000318578"/>
    </source>
</evidence>